<name>A0A6D2KJY9_9BRAS</name>
<proteinExistence type="predicted"/>
<dbReference type="Proteomes" id="UP000467841">
    <property type="component" value="Unassembled WGS sequence"/>
</dbReference>
<dbReference type="EMBL" id="CACVBM020001501">
    <property type="protein sequence ID" value="CAA7052567.1"/>
    <property type="molecule type" value="Genomic_DNA"/>
</dbReference>
<sequence>MLLEFQGGEELYRFPICRESLLREVSELDVVEDVVDVLLNSQLLDGFLVWVAHRHELHPPQDTDALLDPIRSGIIESSMSWPAVSGHFGPTPLGLPFFPL</sequence>
<organism evidence="1 2">
    <name type="scientific">Microthlaspi erraticum</name>
    <dbReference type="NCBI Taxonomy" id="1685480"/>
    <lineage>
        <taxon>Eukaryota</taxon>
        <taxon>Viridiplantae</taxon>
        <taxon>Streptophyta</taxon>
        <taxon>Embryophyta</taxon>
        <taxon>Tracheophyta</taxon>
        <taxon>Spermatophyta</taxon>
        <taxon>Magnoliopsida</taxon>
        <taxon>eudicotyledons</taxon>
        <taxon>Gunneridae</taxon>
        <taxon>Pentapetalae</taxon>
        <taxon>rosids</taxon>
        <taxon>malvids</taxon>
        <taxon>Brassicales</taxon>
        <taxon>Brassicaceae</taxon>
        <taxon>Coluteocarpeae</taxon>
        <taxon>Microthlaspi</taxon>
    </lineage>
</organism>
<gene>
    <name evidence="1" type="ORF">MERR_LOCUS39802</name>
</gene>
<reference evidence="1" key="1">
    <citation type="submission" date="2020-01" db="EMBL/GenBank/DDBJ databases">
        <authorList>
            <person name="Mishra B."/>
        </authorList>
    </citation>
    <scope>NUCLEOTIDE SEQUENCE [LARGE SCALE GENOMIC DNA]</scope>
</reference>
<evidence type="ECO:0000313" key="2">
    <source>
        <dbReference type="Proteomes" id="UP000467841"/>
    </source>
</evidence>
<comment type="caution">
    <text evidence="1">The sequence shown here is derived from an EMBL/GenBank/DDBJ whole genome shotgun (WGS) entry which is preliminary data.</text>
</comment>
<evidence type="ECO:0000313" key="1">
    <source>
        <dbReference type="EMBL" id="CAA7052567.1"/>
    </source>
</evidence>
<keyword evidence="2" id="KW-1185">Reference proteome</keyword>
<accession>A0A6D2KJY9</accession>
<protein>
    <submittedName>
        <fullName evidence="1">Uncharacterized protein</fullName>
    </submittedName>
</protein>
<dbReference type="AlphaFoldDB" id="A0A6D2KJY9"/>